<name>A0A0M0I4X1_9VIBR</name>
<reference evidence="2" key="1">
    <citation type="submission" date="2015-08" db="EMBL/GenBank/DDBJ databases">
        <title>Vibrio galatheae sp. nov., a novel member of the Vibrionaceae family isolated from the Solomon Islands.</title>
        <authorList>
            <person name="Giubergia S."/>
            <person name="Machado H."/>
            <person name="Mateiu R.V."/>
            <person name="Gram L."/>
        </authorList>
    </citation>
    <scope>NUCLEOTIDE SEQUENCE [LARGE SCALE GENOMIC DNA]</scope>
    <source>
        <strain evidence="2">DSM 19134</strain>
    </source>
</reference>
<comment type="caution">
    <text evidence="1">The sequence shown here is derived from an EMBL/GenBank/DDBJ whole genome shotgun (WGS) entry which is preliminary data.</text>
</comment>
<dbReference type="Proteomes" id="UP000037530">
    <property type="component" value="Unassembled WGS sequence"/>
</dbReference>
<protein>
    <submittedName>
        <fullName evidence="1">Uncharacterized protein</fullName>
    </submittedName>
</protein>
<dbReference type="EMBL" id="LHPI01000001">
    <property type="protein sequence ID" value="KOO09167.1"/>
    <property type="molecule type" value="Genomic_DNA"/>
</dbReference>
<dbReference type="RefSeq" id="WP_053407422.1">
    <property type="nucleotide sequence ID" value="NZ_DAIPHI010000104.1"/>
</dbReference>
<keyword evidence="2" id="KW-1185">Reference proteome</keyword>
<evidence type="ECO:0000313" key="1">
    <source>
        <dbReference type="EMBL" id="KOO09167.1"/>
    </source>
</evidence>
<sequence length="59" mass="6756">MTSKPTKAPRCGVCKQFTRTKDNVKDLCEAWGQPTTADRQACEFFLPKSFAMYDPQRQP</sequence>
<dbReference type="OrthoDB" id="5880213at2"/>
<proteinExistence type="predicted"/>
<accession>A0A0M0I4X1</accession>
<gene>
    <name evidence="1" type="ORF">AKJ31_02055</name>
</gene>
<organism evidence="1 2">
    <name type="scientific">Vibrio hepatarius</name>
    <dbReference type="NCBI Taxonomy" id="171383"/>
    <lineage>
        <taxon>Bacteria</taxon>
        <taxon>Pseudomonadati</taxon>
        <taxon>Pseudomonadota</taxon>
        <taxon>Gammaproteobacteria</taxon>
        <taxon>Vibrionales</taxon>
        <taxon>Vibrionaceae</taxon>
        <taxon>Vibrio</taxon>
        <taxon>Vibrio oreintalis group</taxon>
    </lineage>
</organism>
<evidence type="ECO:0000313" key="2">
    <source>
        <dbReference type="Proteomes" id="UP000037530"/>
    </source>
</evidence>
<dbReference type="AlphaFoldDB" id="A0A0M0I4X1"/>